<dbReference type="OrthoDB" id="438545at2759"/>
<evidence type="ECO:0000256" key="2">
    <source>
        <dbReference type="ARBA" id="ARBA00008340"/>
    </source>
</evidence>
<dbReference type="Proteomes" id="UP000663852">
    <property type="component" value="Unassembled WGS sequence"/>
</dbReference>
<evidence type="ECO:0000256" key="1">
    <source>
        <dbReference type="ARBA" id="ARBA00004138"/>
    </source>
</evidence>
<dbReference type="GO" id="GO:0060271">
    <property type="term" value="P:cilium assembly"/>
    <property type="evidence" value="ECO:0007669"/>
    <property type="project" value="TreeGrafter"/>
</dbReference>
<evidence type="ECO:0000256" key="3">
    <source>
        <dbReference type="ARBA" id="ARBA00022794"/>
    </source>
</evidence>
<dbReference type="PANTHER" id="PTHR21547:SF0">
    <property type="entry name" value="CLUSTERIN-ASSOCIATED PROTEIN 1"/>
    <property type="match status" value="1"/>
</dbReference>
<dbReference type="EMBL" id="CAJNOJ010000026">
    <property type="protein sequence ID" value="CAF0870894.1"/>
    <property type="molecule type" value="Genomic_DNA"/>
</dbReference>
<dbReference type="AlphaFoldDB" id="A0A813XJM5"/>
<gene>
    <name evidence="9" type="ORF">EDS130_LOCUS8285</name>
</gene>
<keyword evidence="6" id="KW-0966">Cell projection</keyword>
<reference evidence="9" key="1">
    <citation type="submission" date="2021-02" db="EMBL/GenBank/DDBJ databases">
        <authorList>
            <person name="Nowell W R."/>
        </authorList>
    </citation>
    <scope>NUCLEOTIDE SEQUENCE</scope>
</reference>
<dbReference type="GO" id="GO:0005929">
    <property type="term" value="C:cilium"/>
    <property type="evidence" value="ECO:0007669"/>
    <property type="project" value="UniProtKB-SubCell"/>
</dbReference>
<feature type="compositionally biased region" description="Polar residues" evidence="8">
    <location>
        <begin position="296"/>
        <end position="313"/>
    </location>
</feature>
<sequence>MTYRDISHLCEMARVLSYPRLISMENFRQPNFPLVAELMAWLVKQYDPLADVSTSIEREQDRVIFIRTVAQTIATKAHLKLNTKKLYQADGYAVKEILKVITPLYQSLRESESKELEDEDDIDQQYRYAMNDDIGILKNARQLCSTITQKGANLHELLGKEIDAREARLEVMSRGTELSEVREGIREAENASKRESNKFTKLIENVQTDEVALDEKIAKRMEEKDRHQRRLDMLKSVRPSFMNDFEKFETELNELYSNYVLKFRILSYLEKELEGHFRNQREKVQEVSRQYMQAMNSQLTEQDQQRFNRQLQDPNDEIGVRSDEEEDEEDSDDDDDDDDDDNDSEEGEAMSRRPPPRGNRMENGTKGPPYGGMTADLSDDEDERGRGRGNGRMDGGDDDDDDEEVEMGVDSRRRGGGNIGRRPPSASGQRRPRPAPQQRGTYNNDDEDF</sequence>
<accession>A0A813XJM5</accession>
<evidence type="ECO:0000313" key="10">
    <source>
        <dbReference type="Proteomes" id="UP000663852"/>
    </source>
</evidence>
<evidence type="ECO:0000256" key="6">
    <source>
        <dbReference type="ARBA" id="ARBA00023273"/>
    </source>
</evidence>
<evidence type="ECO:0000256" key="5">
    <source>
        <dbReference type="ARBA" id="ARBA00023069"/>
    </source>
</evidence>
<dbReference type="GO" id="GO:0005815">
    <property type="term" value="C:microtubule organizing center"/>
    <property type="evidence" value="ECO:0007669"/>
    <property type="project" value="TreeGrafter"/>
</dbReference>
<comment type="subcellular location">
    <subcellularLocation>
        <location evidence="1">Cell projection</location>
        <location evidence="1">Cilium</location>
    </subcellularLocation>
</comment>
<dbReference type="InterPro" id="IPR019366">
    <property type="entry name" value="Clusterin-associated_protein-1"/>
</dbReference>
<evidence type="ECO:0000256" key="8">
    <source>
        <dbReference type="SAM" id="MobiDB-lite"/>
    </source>
</evidence>
<feature type="compositionally biased region" description="Low complexity" evidence="8">
    <location>
        <begin position="420"/>
        <end position="429"/>
    </location>
</feature>
<feature type="region of interest" description="Disordered" evidence="8">
    <location>
        <begin position="296"/>
        <end position="449"/>
    </location>
</feature>
<keyword evidence="5" id="KW-0969">Cilium</keyword>
<dbReference type="GO" id="GO:0030992">
    <property type="term" value="C:intraciliary transport particle B"/>
    <property type="evidence" value="ECO:0007669"/>
    <property type="project" value="TreeGrafter"/>
</dbReference>
<comment type="caution">
    <text evidence="9">The sequence shown here is derived from an EMBL/GenBank/DDBJ whole genome shotgun (WGS) entry which is preliminary data.</text>
</comment>
<evidence type="ECO:0000313" key="9">
    <source>
        <dbReference type="EMBL" id="CAF0870894.1"/>
    </source>
</evidence>
<keyword evidence="3" id="KW-0970">Cilium biogenesis/degradation</keyword>
<protein>
    <recommendedName>
        <fullName evidence="11">Clusterin-associated protein 1</fullName>
    </recommendedName>
</protein>
<evidence type="ECO:0000256" key="7">
    <source>
        <dbReference type="SAM" id="Coils"/>
    </source>
</evidence>
<feature type="compositionally biased region" description="Acidic residues" evidence="8">
    <location>
        <begin position="323"/>
        <end position="348"/>
    </location>
</feature>
<feature type="compositionally biased region" description="Acidic residues" evidence="8">
    <location>
        <begin position="396"/>
        <end position="407"/>
    </location>
</feature>
<proteinExistence type="inferred from homology"/>
<name>A0A813XJM5_ADIRI</name>
<feature type="coiled-coil region" evidence="7">
    <location>
        <begin position="178"/>
        <end position="205"/>
    </location>
</feature>
<organism evidence="9 10">
    <name type="scientific">Adineta ricciae</name>
    <name type="common">Rotifer</name>
    <dbReference type="NCBI Taxonomy" id="249248"/>
    <lineage>
        <taxon>Eukaryota</taxon>
        <taxon>Metazoa</taxon>
        <taxon>Spiralia</taxon>
        <taxon>Gnathifera</taxon>
        <taxon>Rotifera</taxon>
        <taxon>Eurotatoria</taxon>
        <taxon>Bdelloidea</taxon>
        <taxon>Adinetida</taxon>
        <taxon>Adinetidae</taxon>
        <taxon>Adineta</taxon>
    </lineage>
</organism>
<dbReference type="PANTHER" id="PTHR21547">
    <property type="entry name" value="CLUSTERIN ASSOCIATED PROTEIN 1"/>
    <property type="match status" value="1"/>
</dbReference>
<evidence type="ECO:0008006" key="11">
    <source>
        <dbReference type="Google" id="ProtNLM"/>
    </source>
</evidence>
<evidence type="ECO:0000256" key="4">
    <source>
        <dbReference type="ARBA" id="ARBA00023054"/>
    </source>
</evidence>
<dbReference type="Pfam" id="PF10234">
    <property type="entry name" value="Cluap1"/>
    <property type="match status" value="1"/>
</dbReference>
<keyword evidence="4 7" id="KW-0175">Coiled coil</keyword>
<comment type="similarity">
    <text evidence="2">Belongs to the CLUAP1 family.</text>
</comment>